<dbReference type="InterPro" id="IPR007730">
    <property type="entry name" value="SPOR-like_dom"/>
</dbReference>
<evidence type="ECO:0000313" key="3">
    <source>
        <dbReference type="EMBL" id="RZD18939.1"/>
    </source>
</evidence>
<keyword evidence="1" id="KW-1133">Transmembrane helix</keyword>
<accession>A0A519BNZ9</accession>
<organism evidence="3 4">
    <name type="scientific">Candidatus Acididesulfobacter diazotrophicus</name>
    <dbReference type="NCBI Taxonomy" id="2597226"/>
    <lineage>
        <taxon>Bacteria</taxon>
        <taxon>Deltaproteobacteria</taxon>
        <taxon>Candidatus Acidulodesulfobacterales</taxon>
        <taxon>Candidatus Acididesulfobacter</taxon>
    </lineage>
</organism>
<comment type="caution">
    <text evidence="3">The sequence shown here is derived from an EMBL/GenBank/DDBJ whole genome shotgun (WGS) entry which is preliminary data.</text>
</comment>
<keyword evidence="1" id="KW-0472">Membrane</keyword>
<proteinExistence type="predicted"/>
<feature type="transmembrane region" description="Helical" evidence="1">
    <location>
        <begin position="6"/>
        <end position="27"/>
    </location>
</feature>
<dbReference type="Proteomes" id="UP000319296">
    <property type="component" value="Unassembled WGS sequence"/>
</dbReference>
<keyword evidence="1" id="KW-0812">Transmembrane</keyword>
<feature type="domain" description="SPOR" evidence="2">
    <location>
        <begin position="143"/>
        <end position="226"/>
    </location>
</feature>
<reference evidence="3 4" key="1">
    <citation type="journal article" date="2019" name="ISME J.">
        <title>Insights into ecological role of a new deltaproteobacterial order Candidatus Acidulodesulfobacterales by metagenomics and metatranscriptomics.</title>
        <authorList>
            <person name="Tan S."/>
            <person name="Liu J."/>
            <person name="Fang Y."/>
            <person name="Hedlund B.P."/>
            <person name="Lian Z.H."/>
            <person name="Huang L.Y."/>
            <person name="Li J.T."/>
            <person name="Huang L.N."/>
            <person name="Li W.J."/>
            <person name="Jiang H.C."/>
            <person name="Dong H.L."/>
            <person name="Shu W.S."/>
        </authorList>
    </citation>
    <scope>NUCLEOTIDE SEQUENCE [LARGE SCALE GENOMIC DNA]</scope>
    <source>
        <strain evidence="3">AP1</strain>
    </source>
</reference>
<dbReference type="Gene3D" id="3.30.70.1070">
    <property type="entry name" value="Sporulation related repeat"/>
    <property type="match status" value="1"/>
</dbReference>
<dbReference type="SUPFAM" id="SSF110997">
    <property type="entry name" value="Sporulation related repeat"/>
    <property type="match status" value="1"/>
</dbReference>
<name>A0A519BNZ9_9DELT</name>
<gene>
    <name evidence="3" type="ORF">EVG15_03775</name>
</gene>
<evidence type="ECO:0000259" key="2">
    <source>
        <dbReference type="PROSITE" id="PS51724"/>
    </source>
</evidence>
<evidence type="ECO:0000313" key="4">
    <source>
        <dbReference type="Proteomes" id="UP000319296"/>
    </source>
</evidence>
<dbReference type="EMBL" id="SGBB01000004">
    <property type="protein sequence ID" value="RZD18939.1"/>
    <property type="molecule type" value="Genomic_DNA"/>
</dbReference>
<dbReference type="AlphaFoldDB" id="A0A519BNZ9"/>
<dbReference type="InterPro" id="IPR036680">
    <property type="entry name" value="SPOR-like_sf"/>
</dbReference>
<sequence>MKKEKISVLFVVLVLMFIIFAVGVYVGKKLNNPSSSKEGIINESTIKNSLNSKDESKLISSNGKNQPVADNSLNFKPLTQSKLKNKKNIINKTKQKIISNQKTKPAKPIIKTKIVYVKKPVYVYKYIKIKPKAANAAKSASPFSSSIYYTIQVAALSNYKTAKNLANKLNAMGFFAYIIPINISGKNGKAAYQQVRVGKFSNEKDALSVEKVISGKFKIKPYIIKIN</sequence>
<dbReference type="GO" id="GO:0042834">
    <property type="term" value="F:peptidoglycan binding"/>
    <property type="evidence" value="ECO:0007669"/>
    <property type="project" value="InterPro"/>
</dbReference>
<dbReference type="PROSITE" id="PS51724">
    <property type="entry name" value="SPOR"/>
    <property type="match status" value="1"/>
</dbReference>
<evidence type="ECO:0000256" key="1">
    <source>
        <dbReference type="SAM" id="Phobius"/>
    </source>
</evidence>
<protein>
    <recommendedName>
        <fullName evidence="2">SPOR domain-containing protein</fullName>
    </recommendedName>
</protein>
<dbReference type="Pfam" id="PF05036">
    <property type="entry name" value="SPOR"/>
    <property type="match status" value="1"/>
</dbReference>